<dbReference type="RefSeq" id="WP_108893252.1">
    <property type="nucleotide sequence ID" value="NZ_ONZF01000002.1"/>
</dbReference>
<protein>
    <recommendedName>
        <fullName evidence="3">L-threonine kinase</fullName>
    </recommendedName>
</protein>
<keyword evidence="2" id="KW-1185">Reference proteome</keyword>
<accession>A0A2R8BTF7</accession>
<reference evidence="1 2" key="1">
    <citation type="submission" date="2018-03" db="EMBL/GenBank/DDBJ databases">
        <authorList>
            <person name="Keele B.F."/>
        </authorList>
    </citation>
    <scope>NUCLEOTIDE SEQUENCE [LARGE SCALE GENOMIC DNA]</scope>
    <source>
        <strain evidence="1 2">CECT 8504</strain>
    </source>
</reference>
<organism evidence="1 2">
    <name type="scientific">Palleronia abyssalis</name>
    <dbReference type="NCBI Taxonomy" id="1501240"/>
    <lineage>
        <taxon>Bacteria</taxon>
        <taxon>Pseudomonadati</taxon>
        <taxon>Pseudomonadota</taxon>
        <taxon>Alphaproteobacteria</taxon>
        <taxon>Rhodobacterales</taxon>
        <taxon>Roseobacteraceae</taxon>
        <taxon>Palleronia</taxon>
    </lineage>
</organism>
<proteinExistence type="predicted"/>
<sequence>MTGIAGHFGEWLQGRLGPDGPLALVTLACTVAPVEQDGTDPLMPASVIAAFCDALGVADPGIGLVARMPLGAGTGASTAALIAIARAAGVTDPDRVRAACLTAEGASDPLMLPRPDAVLWAPREGRVLREGRTPPRAQIVGGFFGPPTPTDPADIAFPDISDLADAWSAAETLDDHARIATESALRCTALRGPANDPTPLLAADLGALGHARAHTGSARALIFAPGTAPDGTEQALAQSGLAAPLQFVTGGGT</sequence>
<dbReference type="EMBL" id="ONZF01000002">
    <property type="protein sequence ID" value="SPJ23415.1"/>
    <property type="molecule type" value="Genomic_DNA"/>
</dbReference>
<evidence type="ECO:0000313" key="1">
    <source>
        <dbReference type="EMBL" id="SPJ23415.1"/>
    </source>
</evidence>
<dbReference type="OrthoDB" id="7687262at2"/>
<evidence type="ECO:0000313" key="2">
    <source>
        <dbReference type="Proteomes" id="UP000244912"/>
    </source>
</evidence>
<dbReference type="Proteomes" id="UP000244912">
    <property type="component" value="Unassembled WGS sequence"/>
</dbReference>
<name>A0A2R8BTF7_9RHOB</name>
<gene>
    <name evidence="1" type="ORF">PAA8504_01226</name>
</gene>
<evidence type="ECO:0008006" key="3">
    <source>
        <dbReference type="Google" id="ProtNLM"/>
    </source>
</evidence>
<dbReference type="AlphaFoldDB" id="A0A2R8BTF7"/>